<dbReference type="Pfam" id="PF21671">
    <property type="entry name" value="CPL1-like"/>
    <property type="match status" value="1"/>
</dbReference>
<evidence type="ECO:0000256" key="1">
    <source>
        <dbReference type="SAM" id="SignalP"/>
    </source>
</evidence>
<keyword evidence="1" id="KW-0732">Signal</keyword>
<dbReference type="PANTHER" id="PTHR35192:SF2">
    <property type="entry name" value="APPLE DOMAIN-CONTAINING PROTEIN"/>
    <property type="match status" value="1"/>
</dbReference>
<evidence type="ECO:0000313" key="3">
    <source>
        <dbReference type="EMBL" id="KLT44513.1"/>
    </source>
</evidence>
<proteinExistence type="predicted"/>
<reference evidence="3 4" key="1">
    <citation type="submission" date="2015-03" db="EMBL/GenBank/DDBJ databases">
        <title>Genomics and transcriptomics of the oil-accumulating basidiomycete yeast T. oleaginosus allow insights into substrate utilization and the diverse evolutionary trajectories of mating systems in fungi.</title>
        <authorList>
            <consortium name="DOE Joint Genome Institute"/>
            <person name="Kourist R."/>
            <person name="Kracht O."/>
            <person name="Bracharz F."/>
            <person name="Lipzen A."/>
            <person name="Nolan M."/>
            <person name="Ohm R."/>
            <person name="Grigoriev I."/>
            <person name="Sun S."/>
            <person name="Heitman J."/>
            <person name="Bruck T."/>
            <person name="Nowrousian M."/>
        </authorList>
    </citation>
    <scope>NUCLEOTIDE SEQUENCE [LARGE SCALE GENOMIC DNA]</scope>
    <source>
        <strain evidence="3 4">IBC0246</strain>
    </source>
</reference>
<dbReference type="STRING" id="879819.A0A0J0XTV4"/>
<evidence type="ECO:0000313" key="4">
    <source>
        <dbReference type="Proteomes" id="UP000053611"/>
    </source>
</evidence>
<dbReference type="AlphaFoldDB" id="A0A0J0XTV4"/>
<dbReference type="OrthoDB" id="2560920at2759"/>
<evidence type="ECO:0000259" key="2">
    <source>
        <dbReference type="Pfam" id="PF21671"/>
    </source>
</evidence>
<feature type="domain" description="Protein CPL1-like" evidence="2">
    <location>
        <begin position="241"/>
        <end position="305"/>
    </location>
</feature>
<dbReference type="Proteomes" id="UP000053611">
    <property type="component" value="Unassembled WGS sequence"/>
</dbReference>
<dbReference type="GeneID" id="28988017"/>
<feature type="chain" id="PRO_5005246372" description="Protein CPL1-like domain-containing protein" evidence="1">
    <location>
        <begin position="21"/>
        <end position="318"/>
    </location>
</feature>
<feature type="signal peptide" evidence="1">
    <location>
        <begin position="1"/>
        <end position="20"/>
    </location>
</feature>
<gene>
    <name evidence="3" type="ORF">CC85DRAFT_7898</name>
</gene>
<organism evidence="3 4">
    <name type="scientific">Cutaneotrichosporon oleaginosum</name>
    <dbReference type="NCBI Taxonomy" id="879819"/>
    <lineage>
        <taxon>Eukaryota</taxon>
        <taxon>Fungi</taxon>
        <taxon>Dikarya</taxon>
        <taxon>Basidiomycota</taxon>
        <taxon>Agaricomycotina</taxon>
        <taxon>Tremellomycetes</taxon>
        <taxon>Trichosporonales</taxon>
        <taxon>Trichosporonaceae</taxon>
        <taxon>Cutaneotrichosporon</taxon>
    </lineage>
</organism>
<accession>A0A0J0XTV4</accession>
<name>A0A0J0XTV4_9TREE</name>
<dbReference type="EMBL" id="KQ087186">
    <property type="protein sequence ID" value="KLT44513.1"/>
    <property type="molecule type" value="Genomic_DNA"/>
</dbReference>
<dbReference type="InterPro" id="IPR038955">
    <property type="entry name" value="PriA/CPL1_fungi"/>
</dbReference>
<protein>
    <recommendedName>
        <fullName evidence="2">Protein CPL1-like domain-containing protein</fullName>
    </recommendedName>
</protein>
<dbReference type="RefSeq" id="XP_018281004.1">
    <property type="nucleotide sequence ID" value="XM_018427414.1"/>
</dbReference>
<sequence length="318" mass="33692">MRTFANALLGFALLAIQVRADYAFVQCAGPLLVTNLLTGLVNVVTTALSPANSVTGCPTYCQGTAGTTYSIWQPGIVGLLSNCYCTNLQPTAFYTTAGTNANGVCGIATYTINYLDAPADLLDFTGCTTGSVPGLGSPAAFQTTDADSCFVACQSYKYLIMTPNLVGTQFTCQCASFLTPGTSATCNRNVQNIYNNPNIAASGEAARKRRQLAMQKRLAENNSPCLRGSDACLLPGSAHAWECSDTSTDLENCGGCLSGYYDQPHRNATGVDCTVGAAIGGASCSKGVCKQWRCARGWVLEGERCVRKFGTNEERRRR</sequence>
<dbReference type="PANTHER" id="PTHR35192">
    <property type="entry name" value="PROTEIN, PUTATIVE-RELATED"/>
    <property type="match status" value="1"/>
</dbReference>
<keyword evidence="4" id="KW-1185">Reference proteome</keyword>
<dbReference type="InterPro" id="IPR048661">
    <property type="entry name" value="CPL1-like"/>
</dbReference>